<keyword evidence="1" id="KW-0812">Transmembrane</keyword>
<sequence>MKIKRHILIVIKKAKLSQLFSPLLAVFCLIVLALVYIFYNPKPQTIETSSSPPPM</sequence>
<reference evidence="2" key="1">
    <citation type="submission" date="2022-12" db="EMBL/GenBank/DDBJ databases">
        <authorList>
            <person name="Bing R.G."/>
            <person name="Willard D.J."/>
            <person name="Manesh M.J.H."/>
            <person name="Laemthong T."/>
            <person name="Crosby J.R."/>
            <person name="Kelly R.M."/>
        </authorList>
    </citation>
    <scope>NUCLEOTIDE SEQUENCE</scope>
    <source>
        <strain evidence="2">DSM 8990</strain>
    </source>
</reference>
<proteinExistence type="predicted"/>
<keyword evidence="3" id="KW-1185">Reference proteome</keyword>
<evidence type="ECO:0000313" key="3">
    <source>
        <dbReference type="Proteomes" id="UP001164909"/>
    </source>
</evidence>
<accession>A0ABY7BQD7</accession>
<dbReference type="EMBL" id="CP113865">
    <property type="protein sequence ID" value="WAM34112.1"/>
    <property type="molecule type" value="Genomic_DNA"/>
</dbReference>
<dbReference type="RefSeq" id="WP_268760811.1">
    <property type="nucleotide sequence ID" value="NZ_CP113865.1"/>
</dbReference>
<evidence type="ECO:0000313" key="2">
    <source>
        <dbReference type="EMBL" id="WAM34112.1"/>
    </source>
</evidence>
<keyword evidence="1" id="KW-1133">Transmembrane helix</keyword>
<feature type="transmembrane region" description="Helical" evidence="1">
    <location>
        <begin position="20"/>
        <end position="39"/>
    </location>
</feature>
<gene>
    <name evidence="2" type="ORF">OTK00_000277</name>
</gene>
<keyword evidence="1" id="KW-0472">Membrane</keyword>
<dbReference type="Proteomes" id="UP001164909">
    <property type="component" value="Chromosome"/>
</dbReference>
<protein>
    <submittedName>
        <fullName evidence="2">Uncharacterized protein</fullName>
    </submittedName>
</protein>
<evidence type="ECO:0000256" key="1">
    <source>
        <dbReference type="SAM" id="Phobius"/>
    </source>
</evidence>
<name>A0ABY7BQD7_9FIRM</name>
<organism evidence="2 3">
    <name type="scientific">Caldicellulosiruptor morganii</name>
    <dbReference type="NCBI Taxonomy" id="1387555"/>
    <lineage>
        <taxon>Bacteria</taxon>
        <taxon>Bacillati</taxon>
        <taxon>Bacillota</taxon>
        <taxon>Bacillota incertae sedis</taxon>
        <taxon>Caldicellulosiruptorales</taxon>
        <taxon>Caldicellulosiruptoraceae</taxon>
        <taxon>Caldicellulosiruptor</taxon>
    </lineage>
</organism>